<evidence type="ECO:0000313" key="1">
    <source>
        <dbReference type="EMBL" id="KAJ3521277.1"/>
    </source>
</evidence>
<evidence type="ECO:0000313" key="2">
    <source>
        <dbReference type="Proteomes" id="UP001148662"/>
    </source>
</evidence>
<proteinExistence type="predicted"/>
<keyword evidence="2" id="KW-1185">Reference proteome</keyword>
<protein>
    <submittedName>
        <fullName evidence="1">Uncharacterized protein</fullName>
    </submittedName>
</protein>
<sequence>MSAVAGEHYPSNDPSLSEKTANDEEEKPLPSAQVNDAPPEPVDKEAQKLSKPAADFPEGGLAGWLTVIGGSMVLFCTFGAVQSFGVYQAYYTTVSLNEHPASDISWIGSFQVFLLFALGLPAGQLFDRGYFHWLLGIGSLIYLFSTSSRKVSVLVLAWESSSFHPSQSRRTTSANGAHSRWASSSPVPPSVA</sequence>
<gene>
    <name evidence="1" type="ORF">NM688_g9036</name>
</gene>
<comment type="caution">
    <text evidence="1">The sequence shown here is derived from an EMBL/GenBank/DDBJ whole genome shotgun (WGS) entry which is preliminary data.</text>
</comment>
<reference evidence="1" key="1">
    <citation type="submission" date="2022-07" db="EMBL/GenBank/DDBJ databases">
        <title>Genome Sequence of Phlebia brevispora.</title>
        <authorList>
            <person name="Buettner E."/>
        </authorList>
    </citation>
    <scope>NUCLEOTIDE SEQUENCE</scope>
    <source>
        <strain evidence="1">MPL23</strain>
    </source>
</reference>
<organism evidence="1 2">
    <name type="scientific">Phlebia brevispora</name>
    <dbReference type="NCBI Taxonomy" id="194682"/>
    <lineage>
        <taxon>Eukaryota</taxon>
        <taxon>Fungi</taxon>
        <taxon>Dikarya</taxon>
        <taxon>Basidiomycota</taxon>
        <taxon>Agaricomycotina</taxon>
        <taxon>Agaricomycetes</taxon>
        <taxon>Polyporales</taxon>
        <taxon>Meruliaceae</taxon>
        <taxon>Phlebia</taxon>
    </lineage>
</organism>
<dbReference type="EMBL" id="JANHOG010002651">
    <property type="protein sequence ID" value="KAJ3521277.1"/>
    <property type="molecule type" value="Genomic_DNA"/>
</dbReference>
<name>A0ACC1RK19_9APHY</name>
<dbReference type="Proteomes" id="UP001148662">
    <property type="component" value="Unassembled WGS sequence"/>
</dbReference>
<accession>A0ACC1RK19</accession>